<dbReference type="OrthoDB" id="2405700at2759"/>
<comment type="caution">
    <text evidence="2">The sequence shown here is derived from an EMBL/GenBank/DDBJ whole genome shotgun (WGS) entry which is preliminary data.</text>
</comment>
<dbReference type="GeneID" id="93653977"/>
<dbReference type="GO" id="GO:0005737">
    <property type="term" value="C:cytoplasm"/>
    <property type="evidence" value="ECO:0007669"/>
    <property type="project" value="TreeGrafter"/>
</dbReference>
<proteinExistence type="predicted"/>
<evidence type="ECO:0000256" key="1">
    <source>
        <dbReference type="SAM" id="MobiDB-lite"/>
    </source>
</evidence>
<feature type="region of interest" description="Disordered" evidence="1">
    <location>
        <begin position="1"/>
        <end position="91"/>
    </location>
</feature>
<organism evidence="2 3">
    <name type="scientific">Candida metapsilosis</name>
    <dbReference type="NCBI Taxonomy" id="273372"/>
    <lineage>
        <taxon>Eukaryota</taxon>
        <taxon>Fungi</taxon>
        <taxon>Dikarya</taxon>
        <taxon>Ascomycota</taxon>
        <taxon>Saccharomycotina</taxon>
        <taxon>Pichiomycetes</taxon>
        <taxon>Debaryomycetaceae</taxon>
        <taxon>Candida/Lodderomyces clade</taxon>
        <taxon>Candida</taxon>
    </lineage>
</organism>
<feature type="region of interest" description="Disordered" evidence="1">
    <location>
        <begin position="229"/>
        <end position="260"/>
    </location>
</feature>
<evidence type="ECO:0008006" key="4">
    <source>
        <dbReference type="Google" id="ProtNLM"/>
    </source>
</evidence>
<feature type="compositionally biased region" description="Low complexity" evidence="1">
    <location>
        <begin position="29"/>
        <end position="75"/>
    </location>
</feature>
<name>A0A8H8DA16_9ASCO</name>
<feature type="compositionally biased region" description="Pro residues" evidence="1">
    <location>
        <begin position="76"/>
        <end position="86"/>
    </location>
</feature>
<protein>
    <recommendedName>
        <fullName evidence="4">Proline-rich protein HUA1</fullName>
    </recommendedName>
</protein>
<dbReference type="PANTHER" id="PTHR28031">
    <property type="entry name" value="PROLINE-RICH PROTEIN HUA1"/>
    <property type="match status" value="1"/>
</dbReference>
<sequence>MGNNSRAEEEEAPPPYEEAVKTGIPVPQPSSSNSNSSSSSSRPSAPRPQQHFHSSSQTYSSSSTSHHSHSYSHSPAPAPAPQPSAPSAPGLPFKYPKGFHCRKCNNTGYKLKNGKTCKDCWERFAPRNTANSVNSNFHPQYFGSTTYIPYGSAPIPNPHPGGRGGGGGAFFSTAPTVPLRVPPGDPRLGGVLCGRCRGSGMVRFLLDMELCPVCSGLGRVINVPVGNPMYPSHPAQQQAPVPRPRPQQAHPTSYYGDRKR</sequence>
<dbReference type="PANTHER" id="PTHR28031:SF1">
    <property type="entry name" value="PROLINE-RICH PROTEIN HUA1"/>
    <property type="match status" value="1"/>
</dbReference>
<evidence type="ECO:0000313" key="3">
    <source>
        <dbReference type="Proteomes" id="UP000669133"/>
    </source>
</evidence>
<dbReference type="RefSeq" id="XP_067546828.1">
    <property type="nucleotide sequence ID" value="XM_067694515.1"/>
</dbReference>
<dbReference type="EMBL" id="JAEOAQ010000007">
    <property type="protein sequence ID" value="KAG5417712.1"/>
    <property type="molecule type" value="Genomic_DNA"/>
</dbReference>
<reference evidence="2 3" key="1">
    <citation type="submission" date="2020-12" db="EMBL/GenBank/DDBJ databases">
        <title>Effect of drift, selection, and recombination on the evolution of hybrid genomes in Candida yeast pathogens.</title>
        <authorList>
            <person name="Mixao V."/>
            <person name="Ksiezopolska E."/>
            <person name="Saus E."/>
            <person name="Boekhout T."/>
            <person name="Gacser A."/>
            <person name="Gabaldon T."/>
        </authorList>
    </citation>
    <scope>NUCLEOTIDE SEQUENCE [LARGE SCALE GENOMIC DNA]</scope>
    <source>
        <strain evidence="2 3">BP57</strain>
    </source>
</reference>
<dbReference type="SUPFAM" id="SSF57938">
    <property type="entry name" value="DnaJ/Hsp40 cysteine-rich domain"/>
    <property type="match status" value="1"/>
</dbReference>
<dbReference type="Proteomes" id="UP000669133">
    <property type="component" value="Unassembled WGS sequence"/>
</dbReference>
<evidence type="ECO:0000313" key="2">
    <source>
        <dbReference type="EMBL" id="KAG5417712.1"/>
    </source>
</evidence>
<dbReference type="InterPro" id="IPR038910">
    <property type="entry name" value="Hua1-like"/>
</dbReference>
<gene>
    <name evidence="2" type="ORF">I9W82_005348</name>
</gene>
<dbReference type="InterPro" id="IPR036410">
    <property type="entry name" value="HSP_DnaJ_Cys-rich_dom_sf"/>
</dbReference>
<feature type="compositionally biased region" description="Low complexity" evidence="1">
    <location>
        <begin position="233"/>
        <end position="251"/>
    </location>
</feature>
<accession>A0A8H8DA16</accession>
<keyword evidence="3" id="KW-1185">Reference proteome</keyword>
<dbReference type="AlphaFoldDB" id="A0A8H8DA16"/>